<dbReference type="AlphaFoldDB" id="A0A518DHW3"/>
<dbReference type="SMART" id="SM00729">
    <property type="entry name" value="Elp3"/>
    <property type="match status" value="1"/>
</dbReference>
<organism evidence="4 5">
    <name type="scientific">Pirellulimonas nuda</name>
    <dbReference type="NCBI Taxonomy" id="2528009"/>
    <lineage>
        <taxon>Bacteria</taxon>
        <taxon>Pseudomonadati</taxon>
        <taxon>Planctomycetota</taxon>
        <taxon>Planctomycetia</taxon>
        <taxon>Pirellulales</taxon>
        <taxon>Lacipirellulaceae</taxon>
        <taxon>Pirellulimonas</taxon>
    </lineage>
</organism>
<dbReference type="InterPro" id="IPR010723">
    <property type="entry name" value="HemN_C"/>
</dbReference>
<dbReference type="RefSeq" id="WP_145290826.1">
    <property type="nucleotide sequence ID" value="NZ_CP036291.1"/>
</dbReference>
<keyword evidence="2" id="KW-0349">Heme</keyword>
<dbReference type="PANTHER" id="PTHR13932">
    <property type="entry name" value="COPROPORPHYRINIGEN III OXIDASE"/>
    <property type="match status" value="1"/>
</dbReference>
<dbReference type="InterPro" id="IPR004559">
    <property type="entry name" value="HemW-like"/>
</dbReference>
<dbReference type="EMBL" id="CP036291">
    <property type="protein sequence ID" value="QDU91073.1"/>
    <property type="molecule type" value="Genomic_DNA"/>
</dbReference>
<dbReference type="GO" id="GO:0051539">
    <property type="term" value="F:4 iron, 4 sulfur cluster binding"/>
    <property type="evidence" value="ECO:0007669"/>
    <property type="project" value="UniProtKB-UniRule"/>
</dbReference>
<protein>
    <recommendedName>
        <fullName evidence="2">Heme chaperone HemW</fullName>
    </recommendedName>
</protein>
<dbReference type="InterPro" id="IPR034505">
    <property type="entry name" value="Coproporphyrinogen-III_oxidase"/>
</dbReference>
<dbReference type="GO" id="GO:0004109">
    <property type="term" value="F:coproporphyrinogen oxidase activity"/>
    <property type="evidence" value="ECO:0007669"/>
    <property type="project" value="InterPro"/>
</dbReference>
<dbReference type="InterPro" id="IPR006638">
    <property type="entry name" value="Elp3/MiaA/NifB-like_rSAM"/>
</dbReference>
<dbReference type="InterPro" id="IPR058240">
    <property type="entry name" value="rSAM_sf"/>
</dbReference>
<dbReference type="OrthoDB" id="9808022at2"/>
<dbReference type="GO" id="GO:0046872">
    <property type="term" value="F:metal ion binding"/>
    <property type="evidence" value="ECO:0007669"/>
    <property type="project" value="UniProtKB-UniRule"/>
</dbReference>
<dbReference type="Pfam" id="PF04055">
    <property type="entry name" value="Radical_SAM"/>
    <property type="match status" value="1"/>
</dbReference>
<keyword evidence="2" id="KW-0408">Iron</keyword>
<evidence type="ECO:0000313" key="5">
    <source>
        <dbReference type="Proteomes" id="UP000317429"/>
    </source>
</evidence>
<comment type="function">
    <text evidence="2">Probably acts as a heme chaperone, transferring heme to an unknown acceptor. Binds one molecule of heme per monomer, possibly covalently. Binds 1 [4Fe-4S] cluster. The cluster is coordinated with 3 cysteines and an exchangeable S-adenosyl-L-methionine.</text>
</comment>
<keyword evidence="2" id="KW-0004">4Fe-4S</keyword>
<dbReference type="SFLD" id="SFLDF00562">
    <property type="entry name" value="HemN-like__clustered_with_heat"/>
    <property type="match status" value="1"/>
</dbReference>
<keyword evidence="2" id="KW-0143">Chaperone</keyword>
<name>A0A518DHW3_9BACT</name>
<dbReference type="Proteomes" id="UP000317429">
    <property type="component" value="Chromosome"/>
</dbReference>
<dbReference type="GO" id="GO:0005737">
    <property type="term" value="C:cytoplasm"/>
    <property type="evidence" value="ECO:0007669"/>
    <property type="project" value="UniProtKB-SubCell"/>
</dbReference>
<sequence>MDPFATPRSAYVHVPFCAHRCGYCNFAVVAGRDHLVGDYLRAIEAELALRPGPCEVDTLYFGGGTPTRLPLPDFVRLSEMLLAARPLAAGAEWTVEANPADLGDAYVARMAELGVTRLSLGAQSLRDAKLRLLERDHAAGDIARTVASAKQHGIRVALDLIFAAPGETLDQWRADLDALAALGPDHASTYGLTFERGTSFWSRRMHGGLEELGDEPQRAMYELAIERLTAAGFEHYEVSNFALPGRRSRHNQVYWSGGAFDALGPGAARYTQGVRETNHRSTTTYLKRVLGGRSPVAERETLDAEARARERLVFGLRRIEGVERAAFAADTGFGLDGLAGAAIEKFVALGMLSDDGERVRLTRDGLLVSDAIWPELL</sequence>
<keyword evidence="2" id="KW-0963">Cytoplasm</keyword>
<dbReference type="Pfam" id="PF06969">
    <property type="entry name" value="HemN_C"/>
    <property type="match status" value="1"/>
</dbReference>
<gene>
    <name evidence="4" type="ORF">Pla175_44910</name>
</gene>
<keyword evidence="2" id="KW-0479">Metal-binding</keyword>
<dbReference type="CDD" id="cd01335">
    <property type="entry name" value="Radical_SAM"/>
    <property type="match status" value="1"/>
</dbReference>
<dbReference type="NCBIfam" id="TIGR00539">
    <property type="entry name" value="hemN_rel"/>
    <property type="match status" value="1"/>
</dbReference>
<evidence type="ECO:0000313" key="4">
    <source>
        <dbReference type="EMBL" id="QDU91073.1"/>
    </source>
</evidence>
<accession>A0A518DHW3</accession>
<comment type="subcellular location">
    <subcellularLocation>
        <location evidence="2">Cytoplasm</location>
    </subcellularLocation>
</comment>
<evidence type="ECO:0000256" key="1">
    <source>
        <dbReference type="ARBA" id="ARBA00006100"/>
    </source>
</evidence>
<dbReference type="SFLD" id="SFLDS00029">
    <property type="entry name" value="Radical_SAM"/>
    <property type="match status" value="1"/>
</dbReference>
<reference evidence="4 5" key="1">
    <citation type="submission" date="2019-02" db="EMBL/GenBank/DDBJ databases">
        <title>Deep-cultivation of Planctomycetes and their phenomic and genomic characterization uncovers novel biology.</title>
        <authorList>
            <person name="Wiegand S."/>
            <person name="Jogler M."/>
            <person name="Boedeker C."/>
            <person name="Pinto D."/>
            <person name="Vollmers J."/>
            <person name="Rivas-Marin E."/>
            <person name="Kohn T."/>
            <person name="Peeters S.H."/>
            <person name="Heuer A."/>
            <person name="Rast P."/>
            <person name="Oberbeckmann S."/>
            <person name="Bunk B."/>
            <person name="Jeske O."/>
            <person name="Meyerdierks A."/>
            <person name="Storesund J.E."/>
            <person name="Kallscheuer N."/>
            <person name="Luecker S."/>
            <person name="Lage O.M."/>
            <person name="Pohl T."/>
            <person name="Merkel B.J."/>
            <person name="Hornburger P."/>
            <person name="Mueller R.-W."/>
            <person name="Bruemmer F."/>
            <person name="Labrenz M."/>
            <person name="Spormann A.M."/>
            <person name="Op den Camp H."/>
            <person name="Overmann J."/>
            <person name="Amann R."/>
            <person name="Jetten M.S.M."/>
            <person name="Mascher T."/>
            <person name="Medema M.H."/>
            <person name="Devos D.P."/>
            <person name="Kaster A.-K."/>
            <person name="Ovreas L."/>
            <person name="Rohde M."/>
            <person name="Galperin M.Y."/>
            <person name="Jogler C."/>
        </authorList>
    </citation>
    <scope>NUCLEOTIDE SEQUENCE [LARGE SCALE GENOMIC DNA]</scope>
    <source>
        <strain evidence="4 5">Pla175</strain>
    </source>
</reference>
<dbReference type="InterPro" id="IPR007197">
    <property type="entry name" value="rSAM"/>
</dbReference>
<feature type="domain" description="Radical SAM core" evidence="3">
    <location>
        <begin position="2"/>
        <end position="234"/>
    </location>
</feature>
<proteinExistence type="inferred from homology"/>
<keyword evidence="2" id="KW-0949">S-adenosyl-L-methionine</keyword>
<evidence type="ECO:0000256" key="2">
    <source>
        <dbReference type="RuleBase" id="RU364116"/>
    </source>
</evidence>
<dbReference type="PANTHER" id="PTHR13932:SF5">
    <property type="entry name" value="RADICAL S-ADENOSYL METHIONINE DOMAIN-CONTAINING PROTEIN 1, MITOCHONDRIAL"/>
    <property type="match status" value="1"/>
</dbReference>
<evidence type="ECO:0000259" key="3">
    <source>
        <dbReference type="PROSITE" id="PS51918"/>
    </source>
</evidence>
<dbReference type="Gene3D" id="3.30.750.200">
    <property type="match status" value="1"/>
</dbReference>
<keyword evidence="5" id="KW-1185">Reference proteome</keyword>
<dbReference type="KEGG" id="pnd:Pla175_44910"/>
<dbReference type="GO" id="GO:0006779">
    <property type="term" value="P:porphyrin-containing compound biosynthetic process"/>
    <property type="evidence" value="ECO:0007669"/>
    <property type="project" value="InterPro"/>
</dbReference>
<dbReference type="SUPFAM" id="SSF102114">
    <property type="entry name" value="Radical SAM enzymes"/>
    <property type="match status" value="1"/>
</dbReference>
<dbReference type="PROSITE" id="PS51918">
    <property type="entry name" value="RADICAL_SAM"/>
    <property type="match status" value="1"/>
</dbReference>
<comment type="similarity">
    <text evidence="1">Belongs to the anaerobic coproporphyrinogen-III oxidase family. HemW subfamily.</text>
</comment>
<keyword evidence="4" id="KW-0560">Oxidoreductase</keyword>
<dbReference type="SFLD" id="SFLDG01065">
    <property type="entry name" value="anaerobic_coproporphyrinogen-I"/>
    <property type="match status" value="1"/>
</dbReference>
<keyword evidence="2" id="KW-0411">Iron-sulfur</keyword>
<dbReference type="SFLD" id="SFLDG01082">
    <property type="entry name" value="B12-binding_domain_containing"/>
    <property type="match status" value="1"/>
</dbReference>